<dbReference type="PANTHER" id="PTHR47967:SF128">
    <property type="entry name" value="ASPARTIC PROTEINASE CDR1-LIKE"/>
    <property type="match status" value="1"/>
</dbReference>
<protein>
    <recommendedName>
        <fullName evidence="9">Peptidase A1 domain-containing protein</fullName>
    </recommendedName>
</protein>
<dbReference type="InterPro" id="IPR051708">
    <property type="entry name" value="Plant_Aspart_Prot_A1"/>
</dbReference>
<dbReference type="SUPFAM" id="SSF50630">
    <property type="entry name" value="Acid proteases"/>
    <property type="match status" value="2"/>
</dbReference>
<reference evidence="10 11" key="1">
    <citation type="journal article" date="2018" name="Science">
        <title>The opium poppy genome and morphinan production.</title>
        <authorList>
            <person name="Guo L."/>
            <person name="Winzer T."/>
            <person name="Yang X."/>
            <person name="Li Y."/>
            <person name="Ning Z."/>
            <person name="He Z."/>
            <person name="Teodor R."/>
            <person name="Lu Y."/>
            <person name="Bowser T.A."/>
            <person name="Graham I.A."/>
            <person name="Ye K."/>
        </authorList>
    </citation>
    <scope>NUCLEOTIDE SEQUENCE [LARGE SCALE GENOMIC DNA]</scope>
    <source>
        <strain evidence="11">cv. HN1</strain>
        <tissue evidence="10">Leaves</tissue>
    </source>
</reference>
<dbReference type="PROSITE" id="PS51767">
    <property type="entry name" value="PEPTIDASE_A1"/>
    <property type="match status" value="1"/>
</dbReference>
<dbReference type="InterPro" id="IPR033121">
    <property type="entry name" value="PEPTIDASE_A1"/>
</dbReference>
<dbReference type="AlphaFoldDB" id="A0A4Y7IUP6"/>
<comment type="subcellular location">
    <subcellularLocation>
        <location evidence="1">Secreted</location>
    </subcellularLocation>
</comment>
<accession>A0A4Y7IUP6</accession>
<evidence type="ECO:0000313" key="10">
    <source>
        <dbReference type="EMBL" id="RZC51422.1"/>
    </source>
</evidence>
<dbReference type="GO" id="GO:0006508">
    <property type="term" value="P:proteolysis"/>
    <property type="evidence" value="ECO:0007669"/>
    <property type="project" value="UniProtKB-KW"/>
</dbReference>
<evidence type="ECO:0000313" key="11">
    <source>
        <dbReference type="Proteomes" id="UP000316621"/>
    </source>
</evidence>
<feature type="domain" description="Peptidase A1" evidence="9">
    <location>
        <begin position="200"/>
        <end position="538"/>
    </location>
</feature>
<dbReference type="InterPro" id="IPR021109">
    <property type="entry name" value="Peptidase_aspartic_dom_sf"/>
</dbReference>
<sequence length="546" mass="60134">MHTGKAVALQGRYTKTFDNVKWNNFGCGHNMGGSLHEMMSGLVGLDGGEFSLISQLGSIIDSKFYYCLVPSYNAKLLSNQSQMYLPMHHLLRKVANNLLNLLASRVTMATTTHFYLVFTLFLSVSISVRGNGFSVNLIHRDSPQSPFYNPLDALSDRMQKAARRSINRANHLKKLSSSTYSANYADGTISTSSCVVGIDYVMNISVGTPPRNVLVIDDTGSDLTWVQCEPCEVCYTQISPVFNPKTSSTYKDVPCASGTCKRLVEERKDTCENNLCEYFASYEDGDNSTGNLALETLTFASTNGRSVQLPNIAFGCGHNMGGSLNEMVSGLVGLGGGEFSLISQLGSKIESKFSYCLVPLYSVSSKFIFGSNAEMTGKDVVSTPLISEPSRKTFYYLKLEGISVNKNMVPFRSSASSTTEDDYIIIDSGTTFTYLPQEMYSELESEIKKAINVEPIIGPTGLDLCYPFDGSMRFPDVTVHFTNADIKLERENYFVPVGNNVVCLTFAPSDFGAYIYGSLSQINFLIEYALEEKKVYFKPTDCTKQG</sequence>
<dbReference type="OMA" id="CDGHSCP"/>
<evidence type="ECO:0000256" key="2">
    <source>
        <dbReference type="ARBA" id="ARBA00007447"/>
    </source>
</evidence>
<dbReference type="PANTHER" id="PTHR47967">
    <property type="entry name" value="OS07G0603500 PROTEIN-RELATED"/>
    <property type="match status" value="1"/>
</dbReference>
<evidence type="ECO:0000256" key="3">
    <source>
        <dbReference type="ARBA" id="ARBA00022525"/>
    </source>
</evidence>
<dbReference type="InterPro" id="IPR032799">
    <property type="entry name" value="TAXi_C"/>
</dbReference>
<dbReference type="FunFam" id="2.40.70.10:FF:000031">
    <property type="entry name" value="Aspartyl protease AED1"/>
    <property type="match status" value="1"/>
</dbReference>
<dbReference type="PRINTS" id="PR00792">
    <property type="entry name" value="PEPSIN"/>
</dbReference>
<keyword evidence="11" id="KW-1185">Reference proteome</keyword>
<dbReference type="InterPro" id="IPR001461">
    <property type="entry name" value="Aspartic_peptidase_A1"/>
</dbReference>
<evidence type="ECO:0000256" key="8">
    <source>
        <dbReference type="PIRSR" id="PIRSR601461-1"/>
    </source>
</evidence>
<evidence type="ECO:0000256" key="1">
    <source>
        <dbReference type="ARBA" id="ARBA00004613"/>
    </source>
</evidence>
<dbReference type="EMBL" id="CM010716">
    <property type="protein sequence ID" value="RZC51422.1"/>
    <property type="molecule type" value="Genomic_DNA"/>
</dbReference>
<evidence type="ECO:0000259" key="9">
    <source>
        <dbReference type="PROSITE" id="PS51767"/>
    </source>
</evidence>
<dbReference type="Pfam" id="PF14543">
    <property type="entry name" value="TAXi_N"/>
    <property type="match status" value="2"/>
</dbReference>
<dbReference type="Proteomes" id="UP000316621">
    <property type="component" value="Chromosome 2"/>
</dbReference>
<keyword evidence="4" id="KW-0645">Protease</keyword>
<evidence type="ECO:0000256" key="4">
    <source>
        <dbReference type="ARBA" id="ARBA00022670"/>
    </source>
</evidence>
<dbReference type="Gene3D" id="2.40.70.10">
    <property type="entry name" value="Acid Proteases"/>
    <property type="match status" value="3"/>
</dbReference>
<comment type="similarity">
    <text evidence="2">Belongs to the peptidase A1 family.</text>
</comment>
<feature type="active site" evidence="8">
    <location>
        <position position="218"/>
    </location>
</feature>
<feature type="active site" evidence="8">
    <location>
        <position position="427"/>
    </location>
</feature>
<dbReference type="CDD" id="cd05476">
    <property type="entry name" value="pepsin_A_like_plant"/>
    <property type="match status" value="1"/>
</dbReference>
<keyword evidence="6" id="KW-0378">Hydrolase</keyword>
<dbReference type="GO" id="GO:0004190">
    <property type="term" value="F:aspartic-type endopeptidase activity"/>
    <property type="evidence" value="ECO:0007669"/>
    <property type="project" value="UniProtKB-KW"/>
</dbReference>
<dbReference type="Gramene" id="RZC51422">
    <property type="protein sequence ID" value="RZC51422"/>
    <property type="gene ID" value="C5167_019852"/>
</dbReference>
<name>A0A4Y7IUP6_PAPSO</name>
<evidence type="ECO:0000256" key="5">
    <source>
        <dbReference type="ARBA" id="ARBA00022750"/>
    </source>
</evidence>
<dbReference type="InterPro" id="IPR034161">
    <property type="entry name" value="Pepsin-like_plant"/>
</dbReference>
<keyword evidence="7" id="KW-0325">Glycoprotein</keyword>
<proteinExistence type="inferred from homology"/>
<dbReference type="GO" id="GO:0005576">
    <property type="term" value="C:extracellular region"/>
    <property type="evidence" value="ECO:0007669"/>
    <property type="project" value="UniProtKB-SubCell"/>
</dbReference>
<dbReference type="Pfam" id="PF14541">
    <property type="entry name" value="TAXi_C"/>
    <property type="match status" value="1"/>
</dbReference>
<dbReference type="InterPro" id="IPR032861">
    <property type="entry name" value="TAXi_N"/>
</dbReference>
<evidence type="ECO:0000256" key="7">
    <source>
        <dbReference type="ARBA" id="ARBA00023180"/>
    </source>
</evidence>
<organism evidence="10 11">
    <name type="scientific">Papaver somniferum</name>
    <name type="common">Opium poppy</name>
    <dbReference type="NCBI Taxonomy" id="3469"/>
    <lineage>
        <taxon>Eukaryota</taxon>
        <taxon>Viridiplantae</taxon>
        <taxon>Streptophyta</taxon>
        <taxon>Embryophyta</taxon>
        <taxon>Tracheophyta</taxon>
        <taxon>Spermatophyta</taxon>
        <taxon>Magnoliopsida</taxon>
        <taxon>Ranunculales</taxon>
        <taxon>Papaveraceae</taxon>
        <taxon>Papaveroideae</taxon>
        <taxon>Papaver</taxon>
    </lineage>
</organism>
<keyword evidence="3" id="KW-0964">Secreted</keyword>
<dbReference type="FunFam" id="2.40.70.10:FF:000050">
    <property type="entry name" value="Aspartic proteinase CDR1"/>
    <property type="match status" value="1"/>
</dbReference>
<gene>
    <name evidence="10" type="ORF">C5167_019852</name>
</gene>
<evidence type="ECO:0000256" key="6">
    <source>
        <dbReference type="ARBA" id="ARBA00022801"/>
    </source>
</evidence>
<keyword evidence="5" id="KW-0064">Aspartyl protease</keyword>